<protein>
    <submittedName>
        <fullName evidence="2">Uncharacterized protein</fullName>
    </submittedName>
</protein>
<feature type="compositionally biased region" description="Basic and acidic residues" evidence="1">
    <location>
        <begin position="409"/>
        <end position="427"/>
    </location>
</feature>
<dbReference type="EMBL" id="GG662809">
    <property type="protein sequence ID" value="EAR89843.2"/>
    <property type="molecule type" value="Genomic_DNA"/>
</dbReference>
<evidence type="ECO:0000313" key="3">
    <source>
        <dbReference type="Proteomes" id="UP000009168"/>
    </source>
</evidence>
<feature type="compositionally biased region" description="Acidic residues" evidence="1">
    <location>
        <begin position="428"/>
        <end position="442"/>
    </location>
</feature>
<reference evidence="3" key="1">
    <citation type="journal article" date="2006" name="PLoS Biol.">
        <title>Macronuclear genome sequence of the ciliate Tetrahymena thermophila, a model eukaryote.</title>
        <authorList>
            <person name="Eisen J.A."/>
            <person name="Coyne R.S."/>
            <person name="Wu M."/>
            <person name="Wu D."/>
            <person name="Thiagarajan M."/>
            <person name="Wortman J.R."/>
            <person name="Badger J.H."/>
            <person name="Ren Q."/>
            <person name="Amedeo P."/>
            <person name="Jones K.M."/>
            <person name="Tallon L.J."/>
            <person name="Delcher A.L."/>
            <person name="Salzberg S.L."/>
            <person name="Silva J.C."/>
            <person name="Haas B.J."/>
            <person name="Majoros W.H."/>
            <person name="Farzad M."/>
            <person name="Carlton J.M."/>
            <person name="Smith R.K. Jr."/>
            <person name="Garg J."/>
            <person name="Pearlman R.E."/>
            <person name="Karrer K.M."/>
            <person name="Sun L."/>
            <person name="Manning G."/>
            <person name="Elde N.C."/>
            <person name="Turkewitz A.P."/>
            <person name="Asai D.J."/>
            <person name="Wilkes D.E."/>
            <person name="Wang Y."/>
            <person name="Cai H."/>
            <person name="Collins K."/>
            <person name="Stewart B.A."/>
            <person name="Lee S.R."/>
            <person name="Wilamowska K."/>
            <person name="Weinberg Z."/>
            <person name="Ruzzo W.L."/>
            <person name="Wloga D."/>
            <person name="Gaertig J."/>
            <person name="Frankel J."/>
            <person name="Tsao C.-C."/>
            <person name="Gorovsky M.A."/>
            <person name="Keeling P.J."/>
            <person name="Waller R.F."/>
            <person name="Patron N.J."/>
            <person name="Cherry J.M."/>
            <person name="Stover N.A."/>
            <person name="Krieger C.J."/>
            <person name="del Toro C."/>
            <person name="Ryder H.F."/>
            <person name="Williamson S.C."/>
            <person name="Barbeau R.A."/>
            <person name="Hamilton E.P."/>
            <person name="Orias E."/>
        </authorList>
    </citation>
    <scope>NUCLEOTIDE SEQUENCE [LARGE SCALE GENOMIC DNA]</scope>
    <source>
        <strain evidence="3">SB210</strain>
    </source>
</reference>
<dbReference type="RefSeq" id="XP_001010088.2">
    <property type="nucleotide sequence ID" value="XM_001010088.2"/>
</dbReference>
<organism evidence="2 3">
    <name type="scientific">Tetrahymena thermophila (strain SB210)</name>
    <dbReference type="NCBI Taxonomy" id="312017"/>
    <lineage>
        <taxon>Eukaryota</taxon>
        <taxon>Sar</taxon>
        <taxon>Alveolata</taxon>
        <taxon>Ciliophora</taxon>
        <taxon>Intramacronucleata</taxon>
        <taxon>Oligohymenophorea</taxon>
        <taxon>Hymenostomatida</taxon>
        <taxon>Tetrahymenina</taxon>
        <taxon>Tetrahymenidae</taxon>
        <taxon>Tetrahymena</taxon>
    </lineage>
</organism>
<accession>Q22X03</accession>
<sequence length="442" mass="53459">MQNFDNYLRNLDILKIKDLIQNEWDAIPETDFEQKQEIDKQDLISSFLDIIKLYLIQYEDDEENKSDSIVNFFMSYVYLKFQCIQKSSALAWKMIRELDKKSQRIQEFRLILFLFEQDNKKSLCSFYYRTRNIIIEYLKGYESDFLILDDLHVSVDQWSEITRRIFQSHKHEEVISKIAKVIACDQHEQHTFDPQFKLSCGRLIQICLWIYFRQVNQLLEDQKKYENQSALRNQQREENKIPQSFYQWGKSPLQLNNFKKNSKHIEAIKQYRFYKQKYPKQSTHKIYNASPPKVKEYMSFYFSDSKLNQTTQFYSPVKSSRQNQILHQSLSLQQSPYVGEFTSPNSQSEIPGLTKDQNIFNQNKHSEYQTFRKDSQHLSKSTKKHRQQLSPRKESFFQMLIFNKTQDNAGERKQQNAHDENKMKQYEEQETWQEYEQDQQEN</sequence>
<dbReference type="KEGG" id="tet:TTHERM_00633500"/>
<dbReference type="GeneID" id="7826239"/>
<name>Q22X03_TETTS</name>
<feature type="region of interest" description="Disordered" evidence="1">
    <location>
        <begin position="406"/>
        <end position="442"/>
    </location>
</feature>
<dbReference type="AlphaFoldDB" id="Q22X03"/>
<dbReference type="InParanoid" id="Q22X03"/>
<feature type="region of interest" description="Disordered" evidence="1">
    <location>
        <begin position="371"/>
        <end position="391"/>
    </location>
</feature>
<evidence type="ECO:0000313" key="2">
    <source>
        <dbReference type="EMBL" id="EAR89843.2"/>
    </source>
</evidence>
<keyword evidence="3" id="KW-1185">Reference proteome</keyword>
<gene>
    <name evidence="2" type="ORF">TTHERM_00633500</name>
</gene>
<evidence type="ECO:0000256" key="1">
    <source>
        <dbReference type="SAM" id="MobiDB-lite"/>
    </source>
</evidence>
<dbReference type="Proteomes" id="UP000009168">
    <property type="component" value="Unassembled WGS sequence"/>
</dbReference>
<proteinExistence type="predicted"/>
<dbReference type="HOGENOM" id="CLU_1499232_0_0_1"/>